<feature type="region of interest" description="Disordered" evidence="1">
    <location>
        <begin position="75"/>
        <end position="118"/>
    </location>
</feature>
<dbReference type="OrthoDB" id="8806090at2759"/>
<evidence type="ECO:0000313" key="3">
    <source>
        <dbReference type="Proteomes" id="UP001152795"/>
    </source>
</evidence>
<sequence length="549" mass="62853">MDEVIKLICHILPQLSPEVLENTQDKLVEIGVGDVIDLQHLEENDLTLVLRPIQIRKLLQHFKAVKNLILESLRSPSSSKDNSITTPANLNESLGSSSSSSRSSPMLFGDTDTQSDVDDISKTKCTAKPCTYWINDYKIPWNMFSKTLLEACTRKARPKPRERREMIRILCDDIRGFAAVPGRKNLSRIAQMMVAKYKDSFCDVIGDSVIGSGHESLLRQMEERIANLNRKVGKPAAKLSISSDDEDSEPKSKSRKTVIHDSYGCVNWQPESLPTDETTDTQESKQDWLMEEFRKKEQDRKKVLLFMENTYTSQRLVINRNNPDSPIGEVKDKWPFLFEKECMFLHFEQLMGFKIQDVMQASLASKAKIIVEYLRQNHIQKKKIKQVLWRIEAAMSSKKDQQPVMIGVFLLLLAYFEEKQELMIRSDVDETVSNEEILKQCPKSPFLVIFDETLLANRCSLVVDGIIVNEKLVGFIEGLMVMFASYYIFNIVYPEELASTLEFIQRCFLGLNPEKGSKRSKTKGKKNNVNPKVLSLANSLKDFQSQWTI</sequence>
<protein>
    <submittedName>
        <fullName evidence="2">Uncharacterized protein</fullName>
    </submittedName>
</protein>
<accession>A0A6S7IZW7</accession>
<dbReference type="AlphaFoldDB" id="A0A6S7IZW7"/>
<dbReference type="EMBL" id="CACRXK020006946">
    <property type="protein sequence ID" value="CAB4010891.1"/>
    <property type="molecule type" value="Genomic_DNA"/>
</dbReference>
<dbReference type="Proteomes" id="UP001152795">
    <property type="component" value="Unassembled WGS sequence"/>
</dbReference>
<gene>
    <name evidence="2" type="ORF">PACLA_8A027918</name>
</gene>
<feature type="compositionally biased region" description="Low complexity" evidence="1">
    <location>
        <begin position="93"/>
        <end position="104"/>
    </location>
</feature>
<evidence type="ECO:0000313" key="2">
    <source>
        <dbReference type="EMBL" id="CAB4010891.1"/>
    </source>
</evidence>
<name>A0A6S7IZW7_PARCT</name>
<comment type="caution">
    <text evidence="2">The sequence shown here is derived from an EMBL/GenBank/DDBJ whole genome shotgun (WGS) entry which is preliminary data.</text>
</comment>
<dbReference type="PANTHER" id="PTHR31025">
    <property type="entry name" value="SI:CH211-196P9.1-RELATED"/>
    <property type="match status" value="1"/>
</dbReference>
<dbReference type="PANTHER" id="PTHR31025:SF22">
    <property type="entry name" value="IP13529P"/>
    <property type="match status" value="1"/>
</dbReference>
<feature type="compositionally biased region" description="Polar residues" evidence="1">
    <location>
        <begin position="75"/>
        <end position="92"/>
    </location>
</feature>
<feature type="region of interest" description="Disordered" evidence="1">
    <location>
        <begin position="236"/>
        <end position="256"/>
    </location>
</feature>
<proteinExistence type="predicted"/>
<reference evidence="2" key="1">
    <citation type="submission" date="2020-04" db="EMBL/GenBank/DDBJ databases">
        <authorList>
            <person name="Alioto T."/>
            <person name="Alioto T."/>
            <person name="Gomez Garrido J."/>
        </authorList>
    </citation>
    <scope>NUCLEOTIDE SEQUENCE</scope>
    <source>
        <strain evidence="2">A484AB</strain>
    </source>
</reference>
<evidence type="ECO:0000256" key="1">
    <source>
        <dbReference type="SAM" id="MobiDB-lite"/>
    </source>
</evidence>
<organism evidence="2 3">
    <name type="scientific">Paramuricea clavata</name>
    <name type="common">Red gorgonian</name>
    <name type="synonym">Violescent sea-whip</name>
    <dbReference type="NCBI Taxonomy" id="317549"/>
    <lineage>
        <taxon>Eukaryota</taxon>
        <taxon>Metazoa</taxon>
        <taxon>Cnidaria</taxon>
        <taxon>Anthozoa</taxon>
        <taxon>Octocorallia</taxon>
        <taxon>Malacalcyonacea</taxon>
        <taxon>Plexauridae</taxon>
        <taxon>Paramuricea</taxon>
    </lineage>
</organism>
<keyword evidence="3" id="KW-1185">Reference proteome</keyword>